<proteinExistence type="inferred from homology"/>
<evidence type="ECO:0000313" key="4">
    <source>
        <dbReference type="EMBL" id="VYT72399.1"/>
    </source>
</evidence>
<dbReference type="EMBL" id="CACRTV010000014">
    <property type="protein sequence ID" value="VYT72399.1"/>
    <property type="molecule type" value="Genomic_DNA"/>
</dbReference>
<name>A0A6N2YZB3_9CLOT</name>
<dbReference type="RefSeq" id="WP_156558874.1">
    <property type="nucleotide sequence ID" value="NZ_CACRTV010000014.1"/>
</dbReference>
<organism evidence="4">
    <name type="scientific">Clostridium paraputrificum</name>
    <dbReference type="NCBI Taxonomy" id="29363"/>
    <lineage>
        <taxon>Bacteria</taxon>
        <taxon>Bacillati</taxon>
        <taxon>Bacillota</taxon>
        <taxon>Clostridia</taxon>
        <taxon>Eubacteriales</taxon>
        <taxon>Clostridiaceae</taxon>
        <taxon>Clostridium</taxon>
    </lineage>
</organism>
<dbReference type="Pfam" id="PF04740">
    <property type="entry name" value="LXG"/>
    <property type="match status" value="1"/>
</dbReference>
<protein>
    <submittedName>
        <fullName evidence="4">Bacillus transposase protein</fullName>
    </submittedName>
</protein>
<dbReference type="InterPro" id="IPR006829">
    <property type="entry name" value="LXG_dom"/>
</dbReference>
<feature type="coiled-coil region" evidence="2">
    <location>
        <begin position="5"/>
        <end position="32"/>
    </location>
</feature>
<feature type="domain" description="LXG" evidence="3">
    <location>
        <begin position="1"/>
        <end position="235"/>
    </location>
</feature>
<sequence length="489" mass="53963">MKIDINAIINEYEDLSDIIENQEEILSEVELSLKEITGLQEFSGKTADNVKEYCSMVHNEIIKTLKVILMEVNVKLYGTINDFSCSVDKSKNAIINSEYINSLKDKLADTKDDYISVNENISAIVNDASNYISIGSDYSSSIKTGYENANTKAEDVIKSLERFDDAHSNDMKNVIDIIDNISSIIKNTMSITTPEGISVNIDTFTSNDNFKKLKEYQVISSNEVIETSKYVPDKYVKMIMDMAVPVGVFFTGADKLITIEDAIKLYSIGASFDVRKNEAGELVYKLITDEKNIPKIRKQLETLGLSHLSRRNISQMIRDGIKVVNKDGKFVNSKLVNQFKNNAGFKQAFNQISEGSINGPTKFSNTLKYVDKFGKVVTVVSNVPENIYNPMTGEWEWDNTEGYIDTAIDSAVEIGIDVGITTGAAALGQVLIPIPLVGAAVGTIVGTIVSTAVSTIKFGEPPKTLVDHGKDIINDITDDIGNVVAKVFW</sequence>
<dbReference type="PROSITE" id="PS51756">
    <property type="entry name" value="LXG"/>
    <property type="match status" value="1"/>
</dbReference>
<dbReference type="AlphaFoldDB" id="A0A6N2YZB3"/>
<comment type="similarity">
    <text evidence="1">In the N-terminal section; belongs to the LXG family.</text>
</comment>
<evidence type="ECO:0000256" key="2">
    <source>
        <dbReference type="SAM" id="Coils"/>
    </source>
</evidence>
<evidence type="ECO:0000259" key="3">
    <source>
        <dbReference type="PROSITE" id="PS51756"/>
    </source>
</evidence>
<accession>A0A6N2YZB3</accession>
<evidence type="ECO:0000256" key="1">
    <source>
        <dbReference type="ARBA" id="ARBA00034117"/>
    </source>
</evidence>
<gene>
    <name evidence="4" type="ORF">CPLFYP93_00444</name>
</gene>
<reference evidence="4" key="1">
    <citation type="submission" date="2019-11" db="EMBL/GenBank/DDBJ databases">
        <authorList>
            <person name="Feng L."/>
        </authorList>
    </citation>
    <scope>NUCLEOTIDE SEQUENCE</scope>
    <source>
        <strain evidence="4">CParaputrificumLFYP93</strain>
    </source>
</reference>
<keyword evidence="2" id="KW-0175">Coiled coil</keyword>